<dbReference type="PANTHER" id="PTHR31635:SF196">
    <property type="entry name" value="REVERSE TRANSCRIPTASE DOMAIN-CONTAINING PROTEIN-RELATED"/>
    <property type="match status" value="1"/>
</dbReference>
<dbReference type="Pfam" id="PF00078">
    <property type="entry name" value="RVT_1"/>
    <property type="match status" value="1"/>
</dbReference>
<dbReference type="InterPro" id="IPR000477">
    <property type="entry name" value="RT_dom"/>
</dbReference>
<dbReference type="AlphaFoldDB" id="A0AAV2E4U7"/>
<sequence length="130" mass="15221">MILKIDLEKAYDMLRWDFLRDTLKEVGLPSSWISCIMYCVEQNNMRVLWNGKLSQSITPTRGVRQGDPLSPYLFVLCMEHLSHRIDAVLYSGQWKHIRLTKNGPPLTHLFFADDLLLFAEAETRQIRIIK</sequence>
<dbReference type="EMBL" id="OZ034817">
    <property type="protein sequence ID" value="CAL1380692.1"/>
    <property type="molecule type" value="Genomic_DNA"/>
</dbReference>
<protein>
    <recommendedName>
        <fullName evidence="1">Reverse transcriptase domain-containing protein</fullName>
    </recommendedName>
</protein>
<reference evidence="2 3" key="1">
    <citation type="submission" date="2024-04" db="EMBL/GenBank/DDBJ databases">
        <authorList>
            <person name="Fracassetti M."/>
        </authorList>
    </citation>
    <scope>NUCLEOTIDE SEQUENCE [LARGE SCALE GENOMIC DNA]</scope>
</reference>
<dbReference type="InterPro" id="IPR043502">
    <property type="entry name" value="DNA/RNA_pol_sf"/>
</dbReference>
<dbReference type="SUPFAM" id="SSF56672">
    <property type="entry name" value="DNA/RNA polymerases"/>
    <property type="match status" value="1"/>
</dbReference>
<dbReference type="Proteomes" id="UP001497516">
    <property type="component" value="Chromosome 4"/>
</dbReference>
<name>A0AAV2E4U7_9ROSI</name>
<evidence type="ECO:0000259" key="1">
    <source>
        <dbReference type="PROSITE" id="PS50878"/>
    </source>
</evidence>
<organism evidence="2 3">
    <name type="scientific">Linum trigynum</name>
    <dbReference type="NCBI Taxonomy" id="586398"/>
    <lineage>
        <taxon>Eukaryota</taxon>
        <taxon>Viridiplantae</taxon>
        <taxon>Streptophyta</taxon>
        <taxon>Embryophyta</taxon>
        <taxon>Tracheophyta</taxon>
        <taxon>Spermatophyta</taxon>
        <taxon>Magnoliopsida</taxon>
        <taxon>eudicotyledons</taxon>
        <taxon>Gunneridae</taxon>
        <taxon>Pentapetalae</taxon>
        <taxon>rosids</taxon>
        <taxon>fabids</taxon>
        <taxon>Malpighiales</taxon>
        <taxon>Linaceae</taxon>
        <taxon>Linum</taxon>
    </lineage>
</organism>
<evidence type="ECO:0000313" key="3">
    <source>
        <dbReference type="Proteomes" id="UP001497516"/>
    </source>
</evidence>
<keyword evidence="3" id="KW-1185">Reference proteome</keyword>
<accession>A0AAV2E4U7</accession>
<evidence type="ECO:0000313" key="2">
    <source>
        <dbReference type="EMBL" id="CAL1380692.1"/>
    </source>
</evidence>
<gene>
    <name evidence="2" type="ORF">LTRI10_LOCUS22120</name>
</gene>
<proteinExistence type="predicted"/>
<dbReference type="PANTHER" id="PTHR31635">
    <property type="entry name" value="REVERSE TRANSCRIPTASE DOMAIN-CONTAINING PROTEIN-RELATED"/>
    <property type="match status" value="1"/>
</dbReference>
<feature type="domain" description="Reverse transcriptase" evidence="1">
    <location>
        <begin position="1"/>
        <end position="130"/>
    </location>
</feature>
<dbReference type="PROSITE" id="PS50878">
    <property type="entry name" value="RT_POL"/>
    <property type="match status" value="1"/>
</dbReference>